<protein>
    <submittedName>
        <fullName evidence="2">Uncharacterized protein</fullName>
    </submittedName>
</protein>
<sequence>MSTDTSTLSPEPGSLNALAYVGIIAAVVSAVIHLRLGVGFIDSPLGISFILAGLGFFGAVALVLINYRRRTVYAVGIPFTAIQIVLWYVFNFAAGDKAFPADVGTLGAIDKIAQVVLIAVLVVLLRE</sequence>
<keyword evidence="1" id="KW-0472">Membrane</keyword>
<evidence type="ECO:0000313" key="3">
    <source>
        <dbReference type="Proteomes" id="UP000276588"/>
    </source>
</evidence>
<feature type="transmembrane region" description="Helical" evidence="1">
    <location>
        <begin position="106"/>
        <end position="125"/>
    </location>
</feature>
<evidence type="ECO:0000313" key="2">
    <source>
        <dbReference type="EMBL" id="RJX42563.1"/>
    </source>
</evidence>
<feature type="transmembrane region" description="Helical" evidence="1">
    <location>
        <begin position="17"/>
        <end position="41"/>
    </location>
</feature>
<keyword evidence="3" id="KW-1185">Reference proteome</keyword>
<accession>A0A3A6Q5X4</accession>
<gene>
    <name evidence="2" type="ORF">DM826_09305</name>
</gene>
<dbReference type="EMBL" id="QKNY01000014">
    <property type="protein sequence ID" value="RJX42563.1"/>
    <property type="molecule type" value="Genomic_DNA"/>
</dbReference>
<dbReference type="OrthoDB" id="330759at2157"/>
<name>A0A3A6Q5X4_9EURY</name>
<proteinExistence type="predicted"/>
<feature type="transmembrane region" description="Helical" evidence="1">
    <location>
        <begin position="72"/>
        <end position="94"/>
    </location>
</feature>
<dbReference type="InterPro" id="IPR055898">
    <property type="entry name" value="DUF7475"/>
</dbReference>
<evidence type="ECO:0000256" key="1">
    <source>
        <dbReference type="SAM" id="Phobius"/>
    </source>
</evidence>
<keyword evidence="1" id="KW-1133">Transmembrane helix</keyword>
<dbReference type="Pfam" id="PF24287">
    <property type="entry name" value="DUF7475"/>
    <property type="match status" value="1"/>
</dbReference>
<reference evidence="2 3" key="1">
    <citation type="submission" date="2018-06" db="EMBL/GenBank/DDBJ databases">
        <title>Halonotius sp. F13-13 a new haloarchaeeon isolated from a solar saltern from Isla Cristina, Huelva, Spain.</title>
        <authorList>
            <person name="Duran-Viseras A."/>
            <person name="Sanchez-Porro C."/>
            <person name="Ventosa A."/>
        </authorList>
    </citation>
    <scope>NUCLEOTIDE SEQUENCE [LARGE SCALE GENOMIC DNA]</scope>
    <source>
        <strain evidence="2 3">F13-13</strain>
    </source>
</reference>
<keyword evidence="1" id="KW-0812">Transmembrane</keyword>
<dbReference type="Proteomes" id="UP000276588">
    <property type="component" value="Unassembled WGS sequence"/>
</dbReference>
<feature type="transmembrane region" description="Helical" evidence="1">
    <location>
        <begin position="47"/>
        <end position="65"/>
    </location>
</feature>
<dbReference type="RefSeq" id="WP_120103128.1">
    <property type="nucleotide sequence ID" value="NZ_QKNY01000014.1"/>
</dbReference>
<dbReference type="AlphaFoldDB" id="A0A3A6Q5X4"/>
<comment type="caution">
    <text evidence="2">The sequence shown here is derived from an EMBL/GenBank/DDBJ whole genome shotgun (WGS) entry which is preliminary data.</text>
</comment>
<organism evidence="2 3">
    <name type="scientific">Halonotius aquaticus</name>
    <dbReference type="NCBI Taxonomy" id="2216978"/>
    <lineage>
        <taxon>Archaea</taxon>
        <taxon>Methanobacteriati</taxon>
        <taxon>Methanobacteriota</taxon>
        <taxon>Stenosarchaea group</taxon>
        <taxon>Halobacteria</taxon>
        <taxon>Halobacteriales</taxon>
        <taxon>Haloferacaceae</taxon>
        <taxon>Halonotius</taxon>
    </lineage>
</organism>